<dbReference type="Proteomes" id="UP000295184">
    <property type="component" value="Unassembled WGS sequence"/>
</dbReference>
<evidence type="ECO:0000256" key="6">
    <source>
        <dbReference type="ARBA" id="ARBA00022618"/>
    </source>
</evidence>
<sequence length="457" mass="49382">MNFLSGFNANLLDGVKRLHFIGIGGSGMYPLVQILHARGYTITGSDVNEGSIIDSERAMGIQVFMGHDAKNVLGADMIVYSAAIHKDNPEIREADARGIPMLERSVLLGYVSRLYPRSICVAGTHGKTTATSMITSLLELAGQDPAAVIGGKLPLIGGYGKNGSGNTIVIEACEFAETFLHLTPDIAVLLNIDNDHLDYYGTMGQLKFAFKKFALMARHTIVANADDTNVVQVINSLDRAVRTFGINSEADYQAVNIREHKPGFYEFDVLEWGYPVAHLKLSAPGYHNIYNALAMAACCFTVGLTGEDAAAAAESFKGAGRRFEILGEFNGVTVADDYAHHPTEIAATLKTAHALGYNKVWAVHQPFTYSRTRELLDDFARVLADTDQVVLTPIMGSREVDDGSVKSEDLAAKIPGCVVVAGLKEAADYVKEHAQPGDFVITMGCGDIYKAAHMMLE</sequence>
<keyword evidence="11 14" id="KW-0131">Cell cycle</keyword>
<dbReference type="SUPFAM" id="SSF53623">
    <property type="entry name" value="MurD-like peptide ligases, catalytic domain"/>
    <property type="match status" value="1"/>
</dbReference>
<dbReference type="HAMAP" id="MF_00046">
    <property type="entry name" value="MurC"/>
    <property type="match status" value="1"/>
</dbReference>
<dbReference type="SUPFAM" id="SSF53244">
    <property type="entry name" value="MurD-like peptide ligases, peptide-binding domain"/>
    <property type="match status" value="1"/>
</dbReference>
<dbReference type="UniPathway" id="UPA00219"/>
<dbReference type="GO" id="GO:0071555">
    <property type="term" value="P:cell wall organization"/>
    <property type="evidence" value="ECO:0007669"/>
    <property type="project" value="UniProtKB-KW"/>
</dbReference>
<feature type="binding site" evidence="14">
    <location>
        <begin position="123"/>
        <end position="129"/>
    </location>
    <ligand>
        <name>ATP</name>
        <dbReference type="ChEBI" id="CHEBI:30616"/>
    </ligand>
</feature>
<name>A0A4R1QPU1_9FIRM</name>
<dbReference type="EMBL" id="SLUM01000015">
    <property type="protein sequence ID" value="TCL55836.1"/>
    <property type="molecule type" value="Genomic_DNA"/>
</dbReference>
<comment type="function">
    <text evidence="14">Cell wall formation.</text>
</comment>
<dbReference type="GO" id="GO:0009252">
    <property type="term" value="P:peptidoglycan biosynthetic process"/>
    <property type="evidence" value="ECO:0007669"/>
    <property type="project" value="UniProtKB-UniRule"/>
</dbReference>
<keyword evidence="8 14" id="KW-0067">ATP-binding</keyword>
<keyword evidence="5 14" id="KW-0436">Ligase</keyword>
<comment type="catalytic activity">
    <reaction evidence="13 14">
        <text>UDP-N-acetyl-alpha-D-muramate + L-alanine + ATP = UDP-N-acetyl-alpha-D-muramoyl-L-alanine + ADP + phosphate + H(+)</text>
        <dbReference type="Rhea" id="RHEA:23372"/>
        <dbReference type="ChEBI" id="CHEBI:15378"/>
        <dbReference type="ChEBI" id="CHEBI:30616"/>
        <dbReference type="ChEBI" id="CHEBI:43474"/>
        <dbReference type="ChEBI" id="CHEBI:57972"/>
        <dbReference type="ChEBI" id="CHEBI:70757"/>
        <dbReference type="ChEBI" id="CHEBI:83898"/>
        <dbReference type="ChEBI" id="CHEBI:456216"/>
        <dbReference type="EC" id="6.3.2.8"/>
    </reaction>
</comment>
<evidence type="ECO:0000256" key="14">
    <source>
        <dbReference type="HAMAP-Rule" id="MF_00046"/>
    </source>
</evidence>
<evidence type="ECO:0000313" key="19">
    <source>
        <dbReference type="Proteomes" id="UP000295184"/>
    </source>
</evidence>
<dbReference type="Pfam" id="PF01225">
    <property type="entry name" value="Mur_ligase"/>
    <property type="match status" value="1"/>
</dbReference>
<evidence type="ECO:0000256" key="9">
    <source>
        <dbReference type="ARBA" id="ARBA00022960"/>
    </source>
</evidence>
<dbReference type="Gene3D" id="3.40.1190.10">
    <property type="entry name" value="Mur-like, catalytic domain"/>
    <property type="match status" value="1"/>
</dbReference>
<evidence type="ECO:0000256" key="1">
    <source>
        <dbReference type="ARBA" id="ARBA00004496"/>
    </source>
</evidence>
<evidence type="ECO:0000259" key="17">
    <source>
        <dbReference type="Pfam" id="PF08245"/>
    </source>
</evidence>
<keyword evidence="6 14" id="KW-0132">Cell division</keyword>
<evidence type="ECO:0000256" key="2">
    <source>
        <dbReference type="ARBA" id="ARBA00004752"/>
    </source>
</evidence>
<evidence type="ECO:0000256" key="3">
    <source>
        <dbReference type="ARBA" id="ARBA00012211"/>
    </source>
</evidence>
<dbReference type="InterPro" id="IPR004101">
    <property type="entry name" value="Mur_ligase_C"/>
</dbReference>
<evidence type="ECO:0000313" key="18">
    <source>
        <dbReference type="EMBL" id="TCL55836.1"/>
    </source>
</evidence>
<dbReference type="GO" id="GO:0008360">
    <property type="term" value="P:regulation of cell shape"/>
    <property type="evidence" value="ECO:0007669"/>
    <property type="project" value="UniProtKB-KW"/>
</dbReference>
<dbReference type="RefSeq" id="WP_058965335.1">
    <property type="nucleotide sequence ID" value="NZ_CABKVM010000018.1"/>
</dbReference>
<dbReference type="OrthoDB" id="9804126at2"/>
<dbReference type="EC" id="6.3.2.8" evidence="3 14"/>
<comment type="pathway">
    <text evidence="2 14">Cell wall biogenesis; peptidoglycan biosynthesis.</text>
</comment>
<dbReference type="GO" id="GO:0005737">
    <property type="term" value="C:cytoplasm"/>
    <property type="evidence" value="ECO:0007669"/>
    <property type="project" value="UniProtKB-SubCell"/>
</dbReference>
<dbReference type="SUPFAM" id="SSF51984">
    <property type="entry name" value="MurCD N-terminal domain"/>
    <property type="match status" value="1"/>
</dbReference>
<accession>A0A4R1QPU1</accession>
<comment type="similarity">
    <text evidence="14">Belongs to the MurCDEF family.</text>
</comment>
<dbReference type="Gene3D" id="3.90.190.20">
    <property type="entry name" value="Mur ligase, C-terminal domain"/>
    <property type="match status" value="1"/>
</dbReference>
<evidence type="ECO:0000256" key="4">
    <source>
        <dbReference type="ARBA" id="ARBA00022490"/>
    </source>
</evidence>
<organism evidence="18 19">
    <name type="scientific">Allofournierella massiliensis</name>
    <dbReference type="NCBI Taxonomy" id="1650663"/>
    <lineage>
        <taxon>Bacteria</taxon>
        <taxon>Bacillati</taxon>
        <taxon>Bacillota</taxon>
        <taxon>Clostridia</taxon>
        <taxon>Eubacteriales</taxon>
        <taxon>Oscillospiraceae</taxon>
        <taxon>Allofournierella</taxon>
    </lineage>
</organism>
<evidence type="ECO:0000256" key="10">
    <source>
        <dbReference type="ARBA" id="ARBA00022984"/>
    </source>
</evidence>
<feature type="domain" description="Mur ligase N-terminal catalytic" evidence="15">
    <location>
        <begin position="18"/>
        <end position="112"/>
    </location>
</feature>
<dbReference type="Pfam" id="PF02875">
    <property type="entry name" value="Mur_ligase_C"/>
    <property type="match status" value="1"/>
</dbReference>
<dbReference type="GO" id="GO:0051301">
    <property type="term" value="P:cell division"/>
    <property type="evidence" value="ECO:0007669"/>
    <property type="project" value="UniProtKB-KW"/>
</dbReference>
<keyword evidence="9 14" id="KW-0133">Cell shape</keyword>
<dbReference type="InterPro" id="IPR005758">
    <property type="entry name" value="UDP-N-AcMur_Ala_ligase_MurC"/>
</dbReference>
<gene>
    <name evidence="14" type="primary">murC</name>
    <name evidence="18" type="ORF">EDD77_11597</name>
</gene>
<keyword evidence="7 14" id="KW-0547">Nucleotide-binding</keyword>
<evidence type="ECO:0000256" key="13">
    <source>
        <dbReference type="ARBA" id="ARBA00047833"/>
    </source>
</evidence>
<evidence type="ECO:0000256" key="11">
    <source>
        <dbReference type="ARBA" id="ARBA00023306"/>
    </source>
</evidence>
<keyword evidence="4 14" id="KW-0963">Cytoplasm</keyword>
<feature type="domain" description="Mur ligase central" evidence="17">
    <location>
        <begin position="121"/>
        <end position="298"/>
    </location>
</feature>
<dbReference type="PANTHER" id="PTHR43445:SF3">
    <property type="entry name" value="UDP-N-ACETYLMURAMATE--L-ALANINE LIGASE"/>
    <property type="match status" value="1"/>
</dbReference>
<proteinExistence type="inferred from homology"/>
<evidence type="ECO:0000256" key="12">
    <source>
        <dbReference type="ARBA" id="ARBA00023316"/>
    </source>
</evidence>
<dbReference type="Pfam" id="PF08245">
    <property type="entry name" value="Mur_ligase_M"/>
    <property type="match status" value="1"/>
</dbReference>
<dbReference type="InterPro" id="IPR050061">
    <property type="entry name" value="MurCDEF_pg_biosynth"/>
</dbReference>
<comment type="subcellular location">
    <subcellularLocation>
        <location evidence="1 14">Cytoplasm</location>
    </subcellularLocation>
</comment>
<dbReference type="STRING" id="1650663.GCA_001486665_02304"/>
<evidence type="ECO:0000256" key="8">
    <source>
        <dbReference type="ARBA" id="ARBA00022840"/>
    </source>
</evidence>
<dbReference type="AlphaFoldDB" id="A0A4R1QPU1"/>
<keyword evidence="12 14" id="KW-0961">Cell wall biogenesis/degradation</keyword>
<dbReference type="InterPro" id="IPR036565">
    <property type="entry name" value="Mur-like_cat_sf"/>
</dbReference>
<keyword evidence="10 14" id="KW-0573">Peptidoglycan synthesis</keyword>
<evidence type="ECO:0000256" key="7">
    <source>
        <dbReference type="ARBA" id="ARBA00022741"/>
    </source>
</evidence>
<evidence type="ECO:0000259" key="15">
    <source>
        <dbReference type="Pfam" id="PF01225"/>
    </source>
</evidence>
<dbReference type="InterPro" id="IPR013221">
    <property type="entry name" value="Mur_ligase_cen"/>
</dbReference>
<dbReference type="InterPro" id="IPR036615">
    <property type="entry name" value="Mur_ligase_C_dom_sf"/>
</dbReference>
<comment type="caution">
    <text evidence="18">The sequence shown here is derived from an EMBL/GenBank/DDBJ whole genome shotgun (WGS) entry which is preliminary data.</text>
</comment>
<dbReference type="GO" id="GO:0008763">
    <property type="term" value="F:UDP-N-acetylmuramate-L-alanine ligase activity"/>
    <property type="evidence" value="ECO:0007669"/>
    <property type="project" value="UniProtKB-UniRule"/>
</dbReference>
<dbReference type="InterPro" id="IPR000713">
    <property type="entry name" value="Mur_ligase_N"/>
</dbReference>
<evidence type="ECO:0000259" key="16">
    <source>
        <dbReference type="Pfam" id="PF02875"/>
    </source>
</evidence>
<reference evidence="18 19" key="1">
    <citation type="submission" date="2019-03" db="EMBL/GenBank/DDBJ databases">
        <title>Genomic Encyclopedia of Type Strains, Phase IV (KMG-IV): sequencing the most valuable type-strain genomes for metagenomic binning, comparative biology and taxonomic classification.</title>
        <authorList>
            <person name="Goeker M."/>
        </authorList>
    </citation>
    <scope>NUCLEOTIDE SEQUENCE [LARGE SCALE GENOMIC DNA]</scope>
    <source>
        <strain evidence="18 19">DSM 100451</strain>
    </source>
</reference>
<dbReference type="Gene3D" id="3.40.50.720">
    <property type="entry name" value="NAD(P)-binding Rossmann-like Domain"/>
    <property type="match status" value="1"/>
</dbReference>
<dbReference type="PANTHER" id="PTHR43445">
    <property type="entry name" value="UDP-N-ACETYLMURAMATE--L-ALANINE LIGASE-RELATED"/>
    <property type="match status" value="1"/>
</dbReference>
<dbReference type="GO" id="GO:0005524">
    <property type="term" value="F:ATP binding"/>
    <property type="evidence" value="ECO:0007669"/>
    <property type="project" value="UniProtKB-UniRule"/>
</dbReference>
<feature type="domain" description="Mur ligase C-terminal" evidence="16">
    <location>
        <begin position="321"/>
        <end position="446"/>
    </location>
</feature>
<protein>
    <recommendedName>
        <fullName evidence="3 14">UDP-N-acetylmuramate--L-alanine ligase</fullName>
        <ecNumber evidence="3 14">6.3.2.8</ecNumber>
    </recommendedName>
    <alternativeName>
        <fullName evidence="14">UDP-N-acetylmuramoyl-L-alanine synthetase</fullName>
    </alternativeName>
</protein>
<evidence type="ECO:0000256" key="5">
    <source>
        <dbReference type="ARBA" id="ARBA00022598"/>
    </source>
</evidence>
<dbReference type="NCBIfam" id="TIGR01082">
    <property type="entry name" value="murC"/>
    <property type="match status" value="1"/>
</dbReference>